<evidence type="ECO:0000259" key="6">
    <source>
        <dbReference type="PROSITE" id="PS50240"/>
    </source>
</evidence>
<dbReference type="InterPro" id="IPR051487">
    <property type="entry name" value="Ser/Thr_Proteases_Immune/Dev"/>
</dbReference>
<dbReference type="GO" id="GO:0006508">
    <property type="term" value="P:proteolysis"/>
    <property type="evidence" value="ECO:0007669"/>
    <property type="project" value="UniProtKB-KW"/>
</dbReference>
<keyword evidence="3" id="KW-0720">Serine protease</keyword>
<dbReference type="Gene3D" id="2.40.10.10">
    <property type="entry name" value="Trypsin-like serine proteases"/>
    <property type="match status" value="3"/>
</dbReference>
<dbReference type="PANTHER" id="PTHR24256">
    <property type="entry name" value="TRYPTASE-RELATED"/>
    <property type="match status" value="1"/>
</dbReference>
<dbReference type="InterPro" id="IPR018114">
    <property type="entry name" value="TRYPSIN_HIS"/>
</dbReference>
<dbReference type="PROSITE" id="PS50240">
    <property type="entry name" value="TRYPSIN_DOM"/>
    <property type="match status" value="3"/>
</dbReference>
<evidence type="ECO:0000256" key="1">
    <source>
        <dbReference type="ARBA" id="ARBA00023157"/>
    </source>
</evidence>
<evidence type="ECO:0000256" key="2">
    <source>
        <dbReference type="ARBA" id="ARBA00024195"/>
    </source>
</evidence>
<dbReference type="PROSITE" id="PS00135">
    <property type="entry name" value="TRYPSIN_SER"/>
    <property type="match status" value="1"/>
</dbReference>
<dbReference type="SMART" id="SM00020">
    <property type="entry name" value="Tryp_SPc"/>
    <property type="match status" value="3"/>
</dbReference>
<dbReference type="CDD" id="cd00190">
    <property type="entry name" value="Tryp_SPc"/>
    <property type="match status" value="3"/>
</dbReference>
<evidence type="ECO:0000256" key="3">
    <source>
        <dbReference type="RuleBase" id="RU363034"/>
    </source>
</evidence>
<dbReference type="InterPro" id="IPR043504">
    <property type="entry name" value="Peptidase_S1_PA_chymotrypsin"/>
</dbReference>
<gene>
    <name evidence="7" type="ORF">XAT740_LOCUS7427</name>
</gene>
<comment type="caution">
    <text evidence="7">The sequence shown here is derived from an EMBL/GenBank/DDBJ whole genome shotgun (WGS) entry which is preliminary data.</text>
</comment>
<dbReference type="InterPro" id="IPR009003">
    <property type="entry name" value="Peptidase_S1_PA"/>
</dbReference>
<dbReference type="Proteomes" id="UP000663828">
    <property type="component" value="Unassembled WGS sequence"/>
</dbReference>
<dbReference type="InterPro" id="IPR001254">
    <property type="entry name" value="Trypsin_dom"/>
</dbReference>
<feature type="region of interest" description="Disordered" evidence="4">
    <location>
        <begin position="580"/>
        <end position="602"/>
    </location>
</feature>
<dbReference type="InterPro" id="IPR033116">
    <property type="entry name" value="TRYPSIN_SER"/>
</dbReference>
<protein>
    <recommendedName>
        <fullName evidence="6">Peptidase S1 domain-containing protein</fullName>
    </recommendedName>
</protein>
<dbReference type="PRINTS" id="PR00722">
    <property type="entry name" value="CHYMOTRYPSIN"/>
</dbReference>
<accession>A0A813YUS9</accession>
<keyword evidence="3" id="KW-0645">Protease</keyword>
<evidence type="ECO:0000313" key="8">
    <source>
        <dbReference type="Proteomes" id="UP000663828"/>
    </source>
</evidence>
<dbReference type="Pfam" id="PF00089">
    <property type="entry name" value="Trypsin"/>
    <property type="match status" value="3"/>
</dbReference>
<dbReference type="EMBL" id="CAJNOR010000354">
    <property type="protein sequence ID" value="CAF0889374.1"/>
    <property type="molecule type" value="Genomic_DNA"/>
</dbReference>
<feature type="domain" description="Peptidase S1" evidence="6">
    <location>
        <begin position="320"/>
        <end position="564"/>
    </location>
</feature>
<dbReference type="PROSITE" id="PS00134">
    <property type="entry name" value="TRYPSIN_HIS"/>
    <property type="match status" value="1"/>
</dbReference>
<dbReference type="SUPFAM" id="SSF50494">
    <property type="entry name" value="Trypsin-like serine proteases"/>
    <property type="match status" value="3"/>
</dbReference>
<reference evidence="7" key="1">
    <citation type="submission" date="2021-02" db="EMBL/GenBank/DDBJ databases">
        <authorList>
            <person name="Nowell W R."/>
        </authorList>
    </citation>
    <scope>NUCLEOTIDE SEQUENCE</scope>
</reference>
<evidence type="ECO:0000256" key="5">
    <source>
        <dbReference type="SAM" id="SignalP"/>
    </source>
</evidence>
<comment type="similarity">
    <text evidence="2">Belongs to the peptidase S1 family. CLIP subfamily.</text>
</comment>
<feature type="domain" description="Peptidase S1" evidence="6">
    <location>
        <begin position="38"/>
        <end position="281"/>
    </location>
</feature>
<keyword evidence="1" id="KW-1015">Disulfide bond</keyword>
<keyword evidence="5" id="KW-0732">Signal</keyword>
<proteinExistence type="inferred from homology"/>
<feature type="signal peptide" evidence="5">
    <location>
        <begin position="1"/>
        <end position="18"/>
    </location>
</feature>
<dbReference type="AlphaFoldDB" id="A0A813YUS9"/>
<keyword evidence="3" id="KW-0378">Hydrolase</keyword>
<dbReference type="FunFam" id="2.40.10.10:FF:000068">
    <property type="entry name" value="transmembrane protease serine 2"/>
    <property type="match status" value="3"/>
</dbReference>
<dbReference type="InterPro" id="IPR001314">
    <property type="entry name" value="Peptidase_S1A"/>
</dbReference>
<organism evidence="7 8">
    <name type="scientific">Adineta ricciae</name>
    <name type="common">Rotifer</name>
    <dbReference type="NCBI Taxonomy" id="249248"/>
    <lineage>
        <taxon>Eukaryota</taxon>
        <taxon>Metazoa</taxon>
        <taxon>Spiralia</taxon>
        <taxon>Gnathifera</taxon>
        <taxon>Rotifera</taxon>
        <taxon>Eurotatoria</taxon>
        <taxon>Bdelloidea</taxon>
        <taxon>Adinetida</taxon>
        <taxon>Adinetidae</taxon>
        <taxon>Adineta</taxon>
    </lineage>
</organism>
<dbReference type="GO" id="GO:0004252">
    <property type="term" value="F:serine-type endopeptidase activity"/>
    <property type="evidence" value="ECO:0007669"/>
    <property type="project" value="InterPro"/>
</dbReference>
<sequence>MEWRLKLILLVNVALCSAIRYECEKSNVSCGCAFKNVEIGDDLEDAIPYSWSMMVSIRYDCRQNGNSSTHCCAGTILNERYILTAARCFDPADNSSLNAENMTIAAGIHRLSQNCPTIRTVERIFLHPNWSATNEALHNIAILRLAEPLDFQTDFILSSACLPFRMNTSVEMISNTSLVVVGWSVLSNTEENLQQLTVYPIDFSDSMCSGASNDPELSFCAGRYGAACFPEVGGPAFQWSGTHWELVGIESYAFDGCPRVGYKGLFIRVAAYLDWIESILNTHTAMTSTTPEPPIYTYGCDRNMPCGCGYTDVVFRPTRIMGGEDAIEHSWSMIVSLRFYGSQEHFCAGTLLSSSHILTAAHCVAQFLSSRPVNISIIAGITNRSDPEAYQRNIDRIHIHENYTDRPHYLNDIAILRMDRPLYFLHNPILAKTCVNPRNVSMMDMNEYPKPGTRLVVIGWGAMNPGSFLQSEYLRQIRISTIDNQDPICQKIVSSKEYQFCAGLYNGEKDACLGDSGGPILQWTGQYWEQVGIIGHNFQCGRPEYPGVYTRLGQYVQWMAKILNETNEYLEPQWPLRTTTTTTTTRRPNTTTTRRTRSSTATSNRFSSFSAMITDILSRTDSFTTHLPLVSMPSDIPNAPTSYFHTSKILNTIASFSLSPTVTSQMLPDKSSASAMSITIHPFTSMASAATRLTLETSKMVTATTVKTSYAPHFIAAVTTNRLQPTDSATTDTMITTNLFAPHLTAVTSIFRNKITYECDRIQNECGCSLANVVLSHDNQRTAPIDTTSEDAYPYSWSMVVSIRINNTKHVCMGTILSDSFILTTAQCVTNYRQNPNSITIAGGVHSLSQYSASHRTVVEIHIHENYTADRSHLHDIAILRLGHPLDLITQPIFAKTCLSNSLPLDLPGDTTLVTIGWQNSAIGRTALDTLQQVSTKSMIDSDSTCFNSTYDNRYQFCAGASSGKTDTCNGNFGEPIFVYRNKYWEQIGMLSKTQTCTVIGHSGVYTRLTAYTKWIQHLLKTTPIPSRRPATTSDSSKMQRNFLSLSSLLLITKLFTRH</sequence>
<keyword evidence="8" id="KW-1185">Reference proteome</keyword>
<evidence type="ECO:0000256" key="4">
    <source>
        <dbReference type="SAM" id="MobiDB-lite"/>
    </source>
</evidence>
<feature type="domain" description="Peptidase S1" evidence="6">
    <location>
        <begin position="773"/>
        <end position="1021"/>
    </location>
</feature>
<name>A0A813YUS9_ADIRI</name>
<feature type="chain" id="PRO_5032618591" description="Peptidase S1 domain-containing protein" evidence="5">
    <location>
        <begin position="19"/>
        <end position="1059"/>
    </location>
</feature>
<evidence type="ECO:0000313" key="7">
    <source>
        <dbReference type="EMBL" id="CAF0889374.1"/>
    </source>
</evidence>